<dbReference type="AlphaFoldDB" id="A0AAV5ANT7"/>
<accession>A0AAV5ANT7</accession>
<organism evidence="2 3">
    <name type="scientific">Clathrus columnatus</name>
    <dbReference type="NCBI Taxonomy" id="1419009"/>
    <lineage>
        <taxon>Eukaryota</taxon>
        <taxon>Fungi</taxon>
        <taxon>Dikarya</taxon>
        <taxon>Basidiomycota</taxon>
        <taxon>Agaricomycotina</taxon>
        <taxon>Agaricomycetes</taxon>
        <taxon>Phallomycetidae</taxon>
        <taxon>Phallales</taxon>
        <taxon>Clathraceae</taxon>
        <taxon>Clathrus</taxon>
    </lineage>
</organism>
<dbReference type="EMBL" id="BPWL01000010">
    <property type="protein sequence ID" value="GJJ14824.1"/>
    <property type="molecule type" value="Genomic_DNA"/>
</dbReference>
<feature type="compositionally biased region" description="Polar residues" evidence="1">
    <location>
        <begin position="65"/>
        <end position="74"/>
    </location>
</feature>
<dbReference type="Proteomes" id="UP001050691">
    <property type="component" value="Unassembled WGS sequence"/>
</dbReference>
<gene>
    <name evidence="2" type="ORF">Clacol_009092</name>
</gene>
<evidence type="ECO:0000256" key="1">
    <source>
        <dbReference type="SAM" id="MobiDB-lite"/>
    </source>
</evidence>
<feature type="region of interest" description="Disordered" evidence="1">
    <location>
        <begin position="251"/>
        <end position="282"/>
    </location>
</feature>
<name>A0AAV5ANT7_9AGAM</name>
<evidence type="ECO:0000313" key="3">
    <source>
        <dbReference type="Proteomes" id="UP001050691"/>
    </source>
</evidence>
<sequence length="331" mass="34783">MFSTWDYHALLNSHQLGGVIGKEIVFRHDVEISGTGSDKDNIGDGGEEMVFGFGDAVDLQGGSDVRSTATSSRHGNSRTDTGRGTFDIPIATAIHSEIDYSSQSPPTIPMFPNGIPAATGIGGRSPTSRILDHGIPPPLRRGAVAAGAVAAEGFGRIRREVGSMIRSPVLRPVRIGASERRRSMGGTSVTTSSSVSISPSPRALEPMPLEFDESDEVFLEDGIEGLSQSGKDQSKDASGDVGDTLKVVEGEETTSTSGSATGLGSGASASVSVSTPRTQPDEDVVIEWSGSQGEEAWDDEARATVAEAEMFDEISVAGFMDEDMGLYQKRK</sequence>
<protein>
    <submittedName>
        <fullName evidence="2">Uncharacterized protein</fullName>
    </submittedName>
</protein>
<proteinExistence type="predicted"/>
<feature type="compositionally biased region" description="Low complexity" evidence="1">
    <location>
        <begin position="184"/>
        <end position="202"/>
    </location>
</feature>
<reference evidence="2" key="1">
    <citation type="submission" date="2021-10" db="EMBL/GenBank/DDBJ databases">
        <title>De novo Genome Assembly of Clathrus columnatus (Basidiomycota, Fungi) Using Illumina and Nanopore Sequence Data.</title>
        <authorList>
            <person name="Ogiso-Tanaka E."/>
            <person name="Itagaki H."/>
            <person name="Hosoya T."/>
            <person name="Hosaka K."/>
        </authorList>
    </citation>
    <scope>NUCLEOTIDE SEQUENCE</scope>
    <source>
        <strain evidence="2">MO-923</strain>
    </source>
</reference>
<feature type="compositionally biased region" description="Low complexity" evidence="1">
    <location>
        <begin position="253"/>
        <end position="275"/>
    </location>
</feature>
<keyword evidence="3" id="KW-1185">Reference proteome</keyword>
<feature type="region of interest" description="Disordered" evidence="1">
    <location>
        <begin position="176"/>
        <end position="207"/>
    </location>
</feature>
<feature type="region of interest" description="Disordered" evidence="1">
    <location>
        <begin position="62"/>
        <end position="85"/>
    </location>
</feature>
<comment type="caution">
    <text evidence="2">The sequence shown here is derived from an EMBL/GenBank/DDBJ whole genome shotgun (WGS) entry which is preliminary data.</text>
</comment>
<evidence type="ECO:0000313" key="2">
    <source>
        <dbReference type="EMBL" id="GJJ14824.1"/>
    </source>
</evidence>